<dbReference type="GO" id="GO:0004439">
    <property type="term" value="F:phosphatidylinositol-4,5-bisphosphate 5-phosphatase activity"/>
    <property type="evidence" value="ECO:0000318"/>
    <property type="project" value="GO_Central"/>
</dbReference>
<dbReference type="KEGG" id="gla:GL50803_0014787"/>
<accession>A8BNM2</accession>
<dbReference type="PANTHER" id="PTHR11200:SF297">
    <property type="entry name" value="INOSITOL POLYPHOSPHATE-RELATED PHOSPHATASE DOMAIN-CONTAINING PROTEIN"/>
    <property type="match status" value="1"/>
</dbReference>
<sequence>MEQVFEYHPVQMAFMTFNVKEKDPNQLAAKEIAKVMVGSRVVVLGFQEIDMSISANIKKSKRITKWEDLLDAEFVRGGTKSSNSLKYMKLASHFMMGIVILMYIDVQLLPQMHDIEATTVSMGVGKIFGNKGGVAVSFCINSTSYLILNCHLLHGETEEDLEKRDKQLISLFHHSSVTLCTVKKQDGSTDEQNFMAADQFNEARDLRFASFLPMDRSALHRRNQENLPIFECYDYIILLGDLNYRIDKATKEDQLKIRMDSDAFILNSNSFEEEKIVFPPSYKYGKGGSLVLDREPSWTDRILISRKYNQGDNLKLNYIKYSSLQDLMLSDHKAVYQVAELCYRAVVDERIGDCLKQYCGTWDQRTREMNPQLRYLDQPQTVHRVLPSKSKLNRITLNFELVCSKSLIKHLVFEVSGLDDFLFTNKVVSKTHASVTEIVSYLDADHQMPDIKRSPTGIILSTYALTLDIDLDIPALLPYAQRVYSSPRLRDLLDKQLSIPLLVTVTPNSDAICLYKDTTIPFFVKIADHVGLYRDDLMGLMNLSLSSINASTLEIVGESSSAATTMADSSIESVENKDPSVLPLLVKLCRTNPDINDLRLLVDFLSYGIFALDCKDGVVNLLASKDPDADPASLQSSILSHLSQRLKAIQTGSERDVIMYRNIRFTLSYMRFLRDRNDQLYRAAAPAVLSSLFTLERGTLAWTDALESLLQ</sequence>
<dbReference type="RefSeq" id="XP_001705945.1">
    <property type="nucleotide sequence ID" value="XM_001705893.1"/>
</dbReference>
<comment type="caution">
    <text evidence="1">The sequence shown here is derived from an EMBL/GenBank/DDBJ whole genome shotgun (WGS) entry which is preliminary data.</text>
</comment>
<organism evidence="1 2">
    <name type="scientific">Giardia intestinalis (strain ATCC 50803 / WB clone C6)</name>
    <name type="common">Giardia lamblia</name>
    <dbReference type="NCBI Taxonomy" id="184922"/>
    <lineage>
        <taxon>Eukaryota</taxon>
        <taxon>Metamonada</taxon>
        <taxon>Diplomonadida</taxon>
        <taxon>Hexamitidae</taxon>
        <taxon>Giardiinae</taxon>
        <taxon>Giardia</taxon>
    </lineage>
</organism>
<evidence type="ECO:0000313" key="1">
    <source>
        <dbReference type="EMBL" id="KAE8302499.1"/>
    </source>
</evidence>
<dbReference type="InterPro" id="IPR046985">
    <property type="entry name" value="IP5"/>
</dbReference>
<dbReference type="EMBL" id="AACB03000004">
    <property type="protein sequence ID" value="KAE8302499.1"/>
    <property type="molecule type" value="Genomic_DNA"/>
</dbReference>
<dbReference type="STRING" id="184922.A8BNM2"/>
<dbReference type="InterPro" id="IPR000300">
    <property type="entry name" value="IPPc"/>
</dbReference>
<dbReference type="GO" id="GO:0046856">
    <property type="term" value="P:phosphatidylinositol dephosphorylation"/>
    <property type="evidence" value="ECO:0007669"/>
    <property type="project" value="InterPro"/>
</dbReference>
<dbReference type="SUPFAM" id="SSF56219">
    <property type="entry name" value="DNase I-like"/>
    <property type="match status" value="1"/>
</dbReference>
<dbReference type="PANTHER" id="PTHR11200">
    <property type="entry name" value="INOSITOL 5-PHOSPHATASE"/>
    <property type="match status" value="1"/>
</dbReference>
<dbReference type="SMART" id="SM00128">
    <property type="entry name" value="IPPc"/>
    <property type="match status" value="1"/>
</dbReference>
<dbReference type="OMA" id="DERIGDC"/>
<dbReference type="Gene3D" id="3.60.10.10">
    <property type="entry name" value="Endonuclease/exonuclease/phosphatase"/>
    <property type="match status" value="1"/>
</dbReference>
<name>A8BNM2_GIAIC</name>
<dbReference type="GeneID" id="5698830"/>
<evidence type="ECO:0000313" key="2">
    <source>
        <dbReference type="Proteomes" id="UP000001548"/>
    </source>
</evidence>
<dbReference type="Proteomes" id="UP000001548">
    <property type="component" value="Unassembled WGS sequence"/>
</dbReference>
<dbReference type="InterPro" id="IPR036691">
    <property type="entry name" value="Endo/exonu/phosph_ase_sf"/>
</dbReference>
<gene>
    <name evidence="1" type="ORF">GL50803_0014787</name>
</gene>
<dbReference type="VEuPathDB" id="GiardiaDB:GL50803_14787"/>
<dbReference type="Pfam" id="PF22669">
    <property type="entry name" value="Exo_endo_phos2"/>
    <property type="match status" value="1"/>
</dbReference>
<dbReference type="HOGENOM" id="CLU_388550_0_0_1"/>
<protein>
    <submittedName>
        <fullName evidence="1">Type II inositol-1,4,5-trisphosphate 5-phosphatase</fullName>
    </submittedName>
</protein>
<proteinExistence type="predicted"/>
<keyword evidence="2" id="KW-1185">Reference proteome</keyword>
<reference evidence="1 2" key="1">
    <citation type="journal article" date="2007" name="Science">
        <title>Genomic minimalism in the early diverging intestinal parasite Giardia lamblia.</title>
        <authorList>
            <person name="Morrison H.G."/>
            <person name="McArthur A.G."/>
            <person name="Gillin F.D."/>
            <person name="Aley S.B."/>
            <person name="Adam R.D."/>
            <person name="Olsen G.J."/>
            <person name="Best A.A."/>
            <person name="Cande W.Z."/>
            <person name="Chen F."/>
            <person name="Cipriano M.J."/>
            <person name="Davids B.J."/>
            <person name="Dawson S.C."/>
            <person name="Elmendorf H.G."/>
            <person name="Hehl A.B."/>
            <person name="Holder M.E."/>
            <person name="Huse S.M."/>
            <person name="Kim U.U."/>
            <person name="Lasek-Nesselquist E."/>
            <person name="Manning G."/>
            <person name="Nigam A."/>
            <person name="Nixon J.E."/>
            <person name="Palm D."/>
            <person name="Passamaneck N.E."/>
            <person name="Prabhu A."/>
            <person name="Reich C.I."/>
            <person name="Reiner D.S."/>
            <person name="Samuelson J."/>
            <person name="Svard S.G."/>
            <person name="Sogin M.L."/>
        </authorList>
    </citation>
    <scope>NUCLEOTIDE SEQUENCE [LARGE SCALE GENOMIC DNA]</scope>
    <source>
        <strain evidence="1 2">WB C6</strain>
    </source>
</reference>
<dbReference type="AlphaFoldDB" id="A8BNM2"/>